<comment type="caution">
    <text evidence="1">The sequence shown here is derived from an EMBL/GenBank/DDBJ whole genome shotgun (WGS) entry which is preliminary data.</text>
</comment>
<evidence type="ECO:0000313" key="2">
    <source>
        <dbReference type="Proteomes" id="UP000023435"/>
    </source>
</evidence>
<accession>A0A120AGQ5</accession>
<name>A0A120AGQ5_9GAMM</name>
<dbReference type="EMBL" id="JAJA02000001">
    <property type="protein sequence ID" value="KWS04955.1"/>
    <property type="molecule type" value="Genomic_DNA"/>
</dbReference>
<dbReference type="Proteomes" id="UP000023435">
    <property type="component" value="Unassembled WGS sequence"/>
</dbReference>
<dbReference type="AlphaFoldDB" id="A0A120AGQ5"/>
<proteinExistence type="predicted"/>
<organism evidence="1 2">
    <name type="scientific">Lysobacter capsici AZ78</name>
    <dbReference type="NCBI Taxonomy" id="1444315"/>
    <lineage>
        <taxon>Bacteria</taxon>
        <taxon>Pseudomonadati</taxon>
        <taxon>Pseudomonadota</taxon>
        <taxon>Gammaproteobacteria</taxon>
        <taxon>Lysobacterales</taxon>
        <taxon>Lysobacteraceae</taxon>
        <taxon>Lysobacter</taxon>
    </lineage>
</organism>
<protein>
    <submittedName>
        <fullName evidence="1">Uncharacterized protein</fullName>
    </submittedName>
</protein>
<sequence>MRSKAFRVCESTRGLCRRCLPGGFPVVANRDREFATIASVSL</sequence>
<keyword evidence="2" id="KW-1185">Reference proteome</keyword>
<reference evidence="1 2" key="1">
    <citation type="journal article" date="2014" name="Genome Announc.">
        <title>Draft Genome Sequence of Lysobacter capsici AZ78, a Bacterium Antagonistic to Plant-Pathogenic Oomycetes.</title>
        <authorList>
            <person name="Puopolo G."/>
            <person name="Sonego P."/>
            <person name="Engelen K."/>
            <person name="Pertot I."/>
        </authorList>
    </citation>
    <scope>NUCLEOTIDE SEQUENCE [LARGE SCALE GENOMIC DNA]</scope>
    <source>
        <strain evidence="1 2">AZ78</strain>
    </source>
</reference>
<evidence type="ECO:0000313" key="1">
    <source>
        <dbReference type="EMBL" id="KWS04955.1"/>
    </source>
</evidence>
<gene>
    <name evidence="1" type="ORF">AZ78_2505</name>
</gene>